<name>A0A8S4FZ89_PLUXY</name>
<reference evidence="2" key="1">
    <citation type="submission" date="2020-11" db="EMBL/GenBank/DDBJ databases">
        <authorList>
            <person name="Whiteford S."/>
        </authorList>
    </citation>
    <scope>NUCLEOTIDE SEQUENCE</scope>
</reference>
<feature type="compositionally biased region" description="Basic and acidic residues" evidence="1">
    <location>
        <begin position="32"/>
        <end position="43"/>
    </location>
</feature>
<sequence>MSEPTYTTAAAAAEARGEDADAAPAHWQPFADSERDNDDSYRR</sequence>
<protein>
    <submittedName>
        <fullName evidence="2">(diamondback moth) hypothetical protein</fullName>
    </submittedName>
</protein>
<evidence type="ECO:0000313" key="2">
    <source>
        <dbReference type="EMBL" id="CAG9133935.1"/>
    </source>
</evidence>
<dbReference type="AlphaFoldDB" id="A0A8S4FZ89"/>
<dbReference type="Proteomes" id="UP000653454">
    <property type="component" value="Unassembled WGS sequence"/>
</dbReference>
<comment type="caution">
    <text evidence="2">The sequence shown here is derived from an EMBL/GenBank/DDBJ whole genome shotgun (WGS) entry which is preliminary data.</text>
</comment>
<accession>A0A8S4FZ89</accession>
<keyword evidence="3" id="KW-1185">Reference proteome</keyword>
<organism evidence="2 3">
    <name type="scientific">Plutella xylostella</name>
    <name type="common">Diamondback moth</name>
    <name type="synonym">Plutella maculipennis</name>
    <dbReference type="NCBI Taxonomy" id="51655"/>
    <lineage>
        <taxon>Eukaryota</taxon>
        <taxon>Metazoa</taxon>
        <taxon>Ecdysozoa</taxon>
        <taxon>Arthropoda</taxon>
        <taxon>Hexapoda</taxon>
        <taxon>Insecta</taxon>
        <taxon>Pterygota</taxon>
        <taxon>Neoptera</taxon>
        <taxon>Endopterygota</taxon>
        <taxon>Lepidoptera</taxon>
        <taxon>Glossata</taxon>
        <taxon>Ditrysia</taxon>
        <taxon>Yponomeutoidea</taxon>
        <taxon>Plutellidae</taxon>
        <taxon>Plutella</taxon>
    </lineage>
</organism>
<dbReference type="EMBL" id="CAJHNJ030000070">
    <property type="protein sequence ID" value="CAG9133935.1"/>
    <property type="molecule type" value="Genomic_DNA"/>
</dbReference>
<feature type="region of interest" description="Disordered" evidence="1">
    <location>
        <begin position="1"/>
        <end position="43"/>
    </location>
</feature>
<proteinExistence type="predicted"/>
<gene>
    <name evidence="2" type="ORF">PLXY2_LOCUS12235</name>
</gene>
<evidence type="ECO:0000256" key="1">
    <source>
        <dbReference type="SAM" id="MobiDB-lite"/>
    </source>
</evidence>
<evidence type="ECO:0000313" key="3">
    <source>
        <dbReference type="Proteomes" id="UP000653454"/>
    </source>
</evidence>